<comment type="caution">
    <text evidence="14">The sequence shown here is derived from an EMBL/GenBank/DDBJ whole genome shotgun (WGS) entry which is preliminary data.</text>
</comment>
<gene>
    <name evidence="14" type="ORF">AGRI_08375</name>
</gene>
<dbReference type="EC" id="2.7.13.3" evidence="3"/>
<dbReference type="GO" id="GO:0005524">
    <property type="term" value="F:ATP binding"/>
    <property type="evidence" value="ECO:0007669"/>
    <property type="project" value="UniProtKB-KW"/>
</dbReference>
<keyword evidence="11" id="KW-0472">Membrane</keyword>
<dbReference type="RefSeq" id="WP_008984535.1">
    <property type="nucleotide sequence ID" value="NZ_AKKU01000015.1"/>
</dbReference>
<dbReference type="SMART" id="SM00388">
    <property type="entry name" value="HisKA"/>
    <property type="match status" value="1"/>
</dbReference>
<keyword evidence="11" id="KW-0812">Transmembrane</keyword>
<evidence type="ECO:0000259" key="13">
    <source>
        <dbReference type="PROSITE" id="PS50885"/>
    </source>
</evidence>
<keyword evidence="8 14" id="KW-0418">Kinase</keyword>
<dbReference type="PANTHER" id="PTHR44936:SF10">
    <property type="entry name" value="SENSOR PROTEIN RSTB"/>
    <property type="match status" value="1"/>
</dbReference>
<name>I9P1K6_9ALTE</name>
<evidence type="ECO:0000256" key="4">
    <source>
        <dbReference type="ARBA" id="ARBA00022475"/>
    </source>
</evidence>
<dbReference type="SMART" id="SM00304">
    <property type="entry name" value="HAMP"/>
    <property type="match status" value="1"/>
</dbReference>
<dbReference type="InterPro" id="IPR036097">
    <property type="entry name" value="HisK_dim/P_sf"/>
</dbReference>
<dbReference type="InterPro" id="IPR003661">
    <property type="entry name" value="HisK_dim/P_dom"/>
</dbReference>
<dbReference type="SMART" id="SM00387">
    <property type="entry name" value="HATPase_c"/>
    <property type="match status" value="1"/>
</dbReference>
<dbReference type="PRINTS" id="PR00344">
    <property type="entry name" value="BCTRLSENSOR"/>
</dbReference>
<comment type="subcellular location">
    <subcellularLocation>
        <location evidence="2">Cell membrane</location>
        <topology evidence="2">Multi-pass membrane protein</topology>
    </subcellularLocation>
</comment>
<evidence type="ECO:0000256" key="10">
    <source>
        <dbReference type="SAM" id="Coils"/>
    </source>
</evidence>
<dbReference type="SUPFAM" id="SSF55874">
    <property type="entry name" value="ATPase domain of HSP90 chaperone/DNA topoisomerase II/histidine kinase"/>
    <property type="match status" value="1"/>
</dbReference>
<sequence>MQFGWLNPVNSLAGRIFIWFWLVLMLTVALTLLLSRQLIEDTDIRRLPPGITAQLQQQILQWQQLPDTPSLLQLLSQQAEQRWVIVRSRDNQLLTPQLLPRNFNLNWLTELNQLNRPRLLRHNNIHLAGPFMLQLADEQLALYQLRQRPSQPWWRLSSLSEPILVLLLLLISAAASFVLAISISRPLRELLQQNLRFAHGQLDSRVEQLAKRQDELGQLGRSFNTMAERISALLHNQQRLMRDISHELRSPLARAQLALGLSERQQDLQQLPRLKSELERLEAMLDELLTYSKLDAGQYQLQYHPVDLVALTEQVLDINQLEADAKQQHFRFQAPAQVWLLADSHLLGRAIENIVRNALKYAPTNSHIDCTITVQAQQLLLTVRDYGPGIPQAQLSDIFQPFYRVSDSRNNQTGGTGLGLAIVAQIIRQHHGQVSASLPAGGGLQINVTLPLPPPNQTLDPDD</sequence>
<feature type="transmembrane region" description="Helical" evidence="11">
    <location>
        <begin position="12"/>
        <end position="35"/>
    </location>
</feature>
<keyword evidence="4" id="KW-1003">Cell membrane</keyword>
<proteinExistence type="predicted"/>
<dbReference type="InterPro" id="IPR003660">
    <property type="entry name" value="HAMP_dom"/>
</dbReference>
<evidence type="ECO:0000256" key="11">
    <source>
        <dbReference type="SAM" id="Phobius"/>
    </source>
</evidence>
<protein>
    <recommendedName>
        <fullName evidence="3">histidine kinase</fullName>
        <ecNumber evidence="3">2.7.13.3</ecNumber>
    </recommendedName>
</protein>
<evidence type="ECO:0000313" key="14">
    <source>
        <dbReference type="EMBL" id="EIW88787.1"/>
    </source>
</evidence>
<reference evidence="14 15" key="1">
    <citation type="journal article" date="2012" name="J. Bacteriol.">
        <title>Genome Sequence of Pectin-Degrading Alishewanella agri, Isolated from Landfill Soil.</title>
        <authorList>
            <person name="Kim J."/>
            <person name="Jung J."/>
            <person name="Sung J.S."/>
            <person name="Chun J."/>
            <person name="Park W."/>
        </authorList>
    </citation>
    <scope>NUCLEOTIDE SEQUENCE [LARGE SCALE GENOMIC DNA]</scope>
    <source>
        <strain evidence="14 15">BL06</strain>
    </source>
</reference>
<keyword evidence="9" id="KW-0067">ATP-binding</keyword>
<dbReference type="AlphaFoldDB" id="I9P1K6"/>
<dbReference type="EMBL" id="AKKU01000015">
    <property type="protein sequence ID" value="EIW88787.1"/>
    <property type="molecule type" value="Genomic_DNA"/>
</dbReference>
<dbReference type="Pfam" id="PF00672">
    <property type="entry name" value="HAMP"/>
    <property type="match status" value="1"/>
</dbReference>
<feature type="domain" description="Histidine kinase" evidence="12">
    <location>
        <begin position="243"/>
        <end position="454"/>
    </location>
</feature>
<dbReference type="PATRIC" id="fig|1195246.3.peg.1647"/>
<evidence type="ECO:0000256" key="7">
    <source>
        <dbReference type="ARBA" id="ARBA00022741"/>
    </source>
</evidence>
<evidence type="ECO:0000256" key="5">
    <source>
        <dbReference type="ARBA" id="ARBA00022553"/>
    </source>
</evidence>
<evidence type="ECO:0000256" key="1">
    <source>
        <dbReference type="ARBA" id="ARBA00000085"/>
    </source>
</evidence>
<organism evidence="14 15">
    <name type="scientific">Alishewanella agri BL06</name>
    <dbReference type="NCBI Taxonomy" id="1195246"/>
    <lineage>
        <taxon>Bacteria</taxon>
        <taxon>Pseudomonadati</taxon>
        <taxon>Pseudomonadota</taxon>
        <taxon>Gammaproteobacteria</taxon>
        <taxon>Alteromonadales</taxon>
        <taxon>Alteromonadaceae</taxon>
        <taxon>Alishewanella</taxon>
    </lineage>
</organism>
<dbReference type="eggNOG" id="COG5002">
    <property type="taxonomic scope" value="Bacteria"/>
</dbReference>
<dbReference type="GO" id="GO:0005886">
    <property type="term" value="C:plasma membrane"/>
    <property type="evidence" value="ECO:0007669"/>
    <property type="project" value="UniProtKB-SubCell"/>
</dbReference>
<evidence type="ECO:0000256" key="6">
    <source>
        <dbReference type="ARBA" id="ARBA00022679"/>
    </source>
</evidence>
<keyword evidence="6" id="KW-0808">Transferase</keyword>
<dbReference type="InterPro" id="IPR004358">
    <property type="entry name" value="Sig_transdc_His_kin-like_C"/>
</dbReference>
<evidence type="ECO:0000256" key="9">
    <source>
        <dbReference type="ARBA" id="ARBA00022840"/>
    </source>
</evidence>
<dbReference type="InterPro" id="IPR050980">
    <property type="entry name" value="2C_sensor_his_kinase"/>
</dbReference>
<dbReference type="Gene3D" id="1.10.287.130">
    <property type="match status" value="1"/>
</dbReference>
<dbReference type="Pfam" id="PF02518">
    <property type="entry name" value="HATPase_c"/>
    <property type="match status" value="1"/>
</dbReference>
<feature type="transmembrane region" description="Helical" evidence="11">
    <location>
        <begin position="163"/>
        <end position="183"/>
    </location>
</feature>
<keyword evidence="15" id="KW-1185">Reference proteome</keyword>
<dbReference type="CDD" id="cd00082">
    <property type="entry name" value="HisKA"/>
    <property type="match status" value="1"/>
</dbReference>
<keyword evidence="7" id="KW-0547">Nucleotide-binding</keyword>
<keyword evidence="5" id="KW-0597">Phosphoprotein</keyword>
<evidence type="ECO:0000259" key="12">
    <source>
        <dbReference type="PROSITE" id="PS50109"/>
    </source>
</evidence>
<dbReference type="Gene3D" id="1.10.8.500">
    <property type="entry name" value="HAMP domain in histidine kinase"/>
    <property type="match status" value="1"/>
</dbReference>
<keyword evidence="10" id="KW-0175">Coiled coil</keyword>
<dbReference type="InterPro" id="IPR003594">
    <property type="entry name" value="HATPase_dom"/>
</dbReference>
<dbReference type="GO" id="GO:0000155">
    <property type="term" value="F:phosphorelay sensor kinase activity"/>
    <property type="evidence" value="ECO:0007669"/>
    <property type="project" value="InterPro"/>
</dbReference>
<dbReference type="Gene3D" id="3.30.565.10">
    <property type="entry name" value="Histidine kinase-like ATPase, C-terminal domain"/>
    <property type="match status" value="1"/>
</dbReference>
<evidence type="ECO:0000313" key="15">
    <source>
        <dbReference type="Proteomes" id="UP000035062"/>
    </source>
</evidence>
<dbReference type="FunFam" id="3.30.565.10:FF:000006">
    <property type="entry name" value="Sensor histidine kinase WalK"/>
    <property type="match status" value="1"/>
</dbReference>
<dbReference type="Proteomes" id="UP000035062">
    <property type="component" value="Unassembled WGS sequence"/>
</dbReference>
<dbReference type="InterPro" id="IPR005467">
    <property type="entry name" value="His_kinase_dom"/>
</dbReference>
<dbReference type="CDD" id="cd06225">
    <property type="entry name" value="HAMP"/>
    <property type="match status" value="1"/>
</dbReference>
<accession>I9P1K6</accession>
<evidence type="ECO:0000256" key="8">
    <source>
        <dbReference type="ARBA" id="ARBA00022777"/>
    </source>
</evidence>
<dbReference type="STRING" id="1195246.AGRI_08375"/>
<dbReference type="SUPFAM" id="SSF47384">
    <property type="entry name" value="Homodimeric domain of signal transducing histidine kinase"/>
    <property type="match status" value="1"/>
</dbReference>
<dbReference type="PANTHER" id="PTHR44936">
    <property type="entry name" value="SENSOR PROTEIN CREC"/>
    <property type="match status" value="1"/>
</dbReference>
<dbReference type="Pfam" id="PF00512">
    <property type="entry name" value="HisKA"/>
    <property type="match status" value="1"/>
</dbReference>
<keyword evidence="11" id="KW-1133">Transmembrane helix</keyword>
<dbReference type="PROSITE" id="PS50885">
    <property type="entry name" value="HAMP"/>
    <property type="match status" value="1"/>
</dbReference>
<feature type="domain" description="HAMP" evidence="13">
    <location>
        <begin position="181"/>
        <end position="235"/>
    </location>
</feature>
<evidence type="ECO:0000256" key="2">
    <source>
        <dbReference type="ARBA" id="ARBA00004651"/>
    </source>
</evidence>
<dbReference type="InterPro" id="IPR036890">
    <property type="entry name" value="HATPase_C_sf"/>
</dbReference>
<evidence type="ECO:0000256" key="3">
    <source>
        <dbReference type="ARBA" id="ARBA00012438"/>
    </source>
</evidence>
<dbReference type="SUPFAM" id="SSF158472">
    <property type="entry name" value="HAMP domain-like"/>
    <property type="match status" value="1"/>
</dbReference>
<comment type="catalytic activity">
    <reaction evidence="1">
        <text>ATP + protein L-histidine = ADP + protein N-phospho-L-histidine.</text>
        <dbReference type="EC" id="2.7.13.3"/>
    </reaction>
</comment>
<dbReference type="PROSITE" id="PS50109">
    <property type="entry name" value="HIS_KIN"/>
    <property type="match status" value="1"/>
</dbReference>
<feature type="coiled-coil region" evidence="10">
    <location>
        <begin position="264"/>
        <end position="291"/>
    </location>
</feature>